<name>A0ABD5TWU7_9EURY</name>
<evidence type="ECO:0000313" key="2">
    <source>
        <dbReference type="EMBL" id="MFC6825005.1"/>
    </source>
</evidence>
<evidence type="ECO:0000256" key="1">
    <source>
        <dbReference type="SAM" id="Phobius"/>
    </source>
</evidence>
<dbReference type="Proteomes" id="UP001596408">
    <property type="component" value="Unassembled WGS sequence"/>
</dbReference>
<feature type="transmembrane region" description="Helical" evidence="1">
    <location>
        <begin position="31"/>
        <end position="50"/>
    </location>
</feature>
<evidence type="ECO:0000313" key="3">
    <source>
        <dbReference type="Proteomes" id="UP001596408"/>
    </source>
</evidence>
<sequence>MTDDAWRYPLLAGLVSASYTGFHYWQSSSNVLHMEAVFVAGLLGGVLYHGREAESRRVGLRTGVVSALPVLWKSLDAFTAIFSFTQPAWFSVVQVVLVLALTGFGVALSALLGMGGALLGEWLAGKIDGFRPSAVGN</sequence>
<keyword evidence="1" id="KW-1133">Transmembrane helix</keyword>
<dbReference type="EMBL" id="JBHSXH010000011">
    <property type="protein sequence ID" value="MFC6825005.1"/>
    <property type="molecule type" value="Genomic_DNA"/>
</dbReference>
<comment type="caution">
    <text evidence="2">The sequence shown here is derived from an EMBL/GenBank/DDBJ whole genome shotgun (WGS) entry which is preliminary data.</text>
</comment>
<protein>
    <submittedName>
        <fullName evidence="2">DUF5518 domain-containing protein</fullName>
    </submittedName>
</protein>
<reference evidence="2 3" key="1">
    <citation type="journal article" date="2019" name="Int. J. Syst. Evol. Microbiol.">
        <title>The Global Catalogue of Microorganisms (GCM) 10K type strain sequencing project: providing services to taxonomists for standard genome sequencing and annotation.</title>
        <authorList>
            <consortium name="The Broad Institute Genomics Platform"/>
            <consortium name="The Broad Institute Genome Sequencing Center for Infectious Disease"/>
            <person name="Wu L."/>
            <person name="Ma J."/>
        </authorList>
    </citation>
    <scope>NUCLEOTIDE SEQUENCE [LARGE SCALE GENOMIC DNA]</scope>
    <source>
        <strain evidence="2 3">YIM 94188</strain>
    </source>
</reference>
<dbReference type="Pfam" id="PF17647">
    <property type="entry name" value="DUF5518"/>
    <property type="match status" value="1"/>
</dbReference>
<dbReference type="InterPro" id="IPR040493">
    <property type="entry name" value="DUF5518"/>
</dbReference>
<keyword evidence="1" id="KW-0812">Transmembrane</keyword>
<keyword evidence="3" id="KW-1185">Reference proteome</keyword>
<accession>A0ABD5TWU7</accession>
<proteinExistence type="predicted"/>
<dbReference type="AlphaFoldDB" id="A0ABD5TWU7"/>
<feature type="transmembrane region" description="Helical" evidence="1">
    <location>
        <begin position="88"/>
        <end position="112"/>
    </location>
</feature>
<organism evidence="2 3">
    <name type="scientific">Halopelagius fulvigenes</name>
    <dbReference type="NCBI Taxonomy" id="1198324"/>
    <lineage>
        <taxon>Archaea</taxon>
        <taxon>Methanobacteriati</taxon>
        <taxon>Methanobacteriota</taxon>
        <taxon>Stenosarchaea group</taxon>
        <taxon>Halobacteria</taxon>
        <taxon>Halobacteriales</taxon>
        <taxon>Haloferacaceae</taxon>
    </lineage>
</organism>
<keyword evidence="1" id="KW-0472">Membrane</keyword>
<gene>
    <name evidence="2" type="ORF">ACFQEV_08375</name>
</gene>
<feature type="transmembrane region" description="Helical" evidence="1">
    <location>
        <begin position="62"/>
        <end position="82"/>
    </location>
</feature>